<gene>
    <name evidence="1" type="ORF">MCOR_39997</name>
</gene>
<keyword evidence="2" id="KW-1185">Reference proteome</keyword>
<protein>
    <submittedName>
        <fullName evidence="1">Uncharacterized protein</fullName>
    </submittedName>
</protein>
<dbReference type="Proteomes" id="UP000507470">
    <property type="component" value="Unassembled WGS sequence"/>
</dbReference>
<name>A0A6J8DH45_MYTCO</name>
<proteinExistence type="predicted"/>
<dbReference type="AlphaFoldDB" id="A0A6J8DH45"/>
<dbReference type="OrthoDB" id="6086925at2759"/>
<dbReference type="PANTHER" id="PTHR24024">
    <property type="entry name" value="PULMONARY SURFACTANT-ASSOCIATED PROTEIN A"/>
    <property type="match status" value="1"/>
</dbReference>
<evidence type="ECO:0000313" key="2">
    <source>
        <dbReference type="Proteomes" id="UP000507470"/>
    </source>
</evidence>
<organism evidence="1 2">
    <name type="scientific">Mytilus coruscus</name>
    <name type="common">Sea mussel</name>
    <dbReference type="NCBI Taxonomy" id="42192"/>
    <lineage>
        <taxon>Eukaryota</taxon>
        <taxon>Metazoa</taxon>
        <taxon>Spiralia</taxon>
        <taxon>Lophotrochozoa</taxon>
        <taxon>Mollusca</taxon>
        <taxon>Bivalvia</taxon>
        <taxon>Autobranchia</taxon>
        <taxon>Pteriomorphia</taxon>
        <taxon>Mytilida</taxon>
        <taxon>Mytiloidea</taxon>
        <taxon>Mytilidae</taxon>
        <taxon>Mytilinae</taxon>
        <taxon>Mytilus</taxon>
    </lineage>
</organism>
<evidence type="ECO:0000313" key="1">
    <source>
        <dbReference type="EMBL" id="CAC5406424.1"/>
    </source>
</evidence>
<dbReference type="EMBL" id="CACVKT020007222">
    <property type="protein sequence ID" value="CAC5406424.1"/>
    <property type="molecule type" value="Genomic_DNA"/>
</dbReference>
<accession>A0A6J8DH45</accession>
<reference evidence="1 2" key="1">
    <citation type="submission" date="2020-06" db="EMBL/GenBank/DDBJ databases">
        <authorList>
            <person name="Li R."/>
            <person name="Bekaert M."/>
        </authorList>
    </citation>
    <scope>NUCLEOTIDE SEQUENCE [LARGE SCALE GENOMIC DNA]</scope>
    <source>
        <strain evidence="2">wild</strain>
    </source>
</reference>
<dbReference type="GO" id="GO:0005615">
    <property type="term" value="C:extracellular space"/>
    <property type="evidence" value="ECO:0007669"/>
    <property type="project" value="TreeGrafter"/>
</dbReference>
<dbReference type="InterPro" id="IPR051077">
    <property type="entry name" value="Ca-dependent_lectin"/>
</dbReference>
<sequence length="251" mass="28230">MVNLVTTEEKRLLLNDPDVLINRLNRVENIVAILNARVRQLTTENKQQALTIQQQGKNHQQQQTSNQQQLILIQQQTTSLQQQQTLIQNQQTLWNNIYQMGYAGGGHYSQQGSAVEYICLPPDPNYEKTSGSDNGRMYGGKFEFFVSKSNDEDVPCALCRTDRATSVIMIPGKNTCYSGWNLEYHGYLASGYYNHAAASAYVCVDKHPEYIIGGVDELTGKLFDEVLTKCGSLKCPPYIDNYPLTCVVCSK</sequence>
<dbReference type="PANTHER" id="PTHR24024:SF18">
    <property type="entry name" value="SHORT-CHAIN COLLAGEN C4-LIKE"/>
    <property type="match status" value="1"/>
</dbReference>